<dbReference type="GO" id="GO:0051726">
    <property type="term" value="P:regulation of cell cycle"/>
    <property type="evidence" value="ECO:0007669"/>
    <property type="project" value="InterPro"/>
</dbReference>
<protein>
    <recommendedName>
        <fullName evidence="2">Ribosomal protein eL8/eL30/eS12/Gadd45 domain-containing protein</fullName>
    </recommendedName>
</protein>
<evidence type="ECO:0000313" key="4">
    <source>
        <dbReference type="Proteomes" id="UP001374579"/>
    </source>
</evidence>
<dbReference type="PANTHER" id="PTHR10411">
    <property type="entry name" value="GROWTH ARREST AND DNA DAMAGE-INDUCIBLE PROTEIN GADD45"/>
    <property type="match status" value="1"/>
</dbReference>
<dbReference type="InterPro" id="IPR024824">
    <property type="entry name" value="GADD45"/>
</dbReference>
<dbReference type="Pfam" id="PF01248">
    <property type="entry name" value="Ribosomal_L7Ae"/>
    <property type="match status" value="1"/>
</dbReference>
<dbReference type="GO" id="GO:0005737">
    <property type="term" value="C:cytoplasm"/>
    <property type="evidence" value="ECO:0007669"/>
    <property type="project" value="TreeGrafter"/>
</dbReference>
<name>A0AAN9B7S2_9CAEN</name>
<comment type="caution">
    <text evidence="3">The sequence shown here is derived from an EMBL/GenBank/DDBJ whole genome shotgun (WGS) entry which is preliminary data.</text>
</comment>
<sequence>MTLPDLEEHEEENNNPHQHSVTEALIEVIKLAAEEGRITLGVHECIKLLGNSAEEVMLCLIAKWTGSQDAAVKIEHVLIKAFCQEGYIDLLHVHDQVKLTKLLVTCLSQSAQDKPQNVIKPPMEENSAGYSCIMIKYPKHDTSPDEDMVAEYIKHEQMTHAEPFVALPD</sequence>
<organism evidence="3 4">
    <name type="scientific">Littorina saxatilis</name>
    <dbReference type="NCBI Taxonomy" id="31220"/>
    <lineage>
        <taxon>Eukaryota</taxon>
        <taxon>Metazoa</taxon>
        <taxon>Spiralia</taxon>
        <taxon>Lophotrochozoa</taxon>
        <taxon>Mollusca</taxon>
        <taxon>Gastropoda</taxon>
        <taxon>Caenogastropoda</taxon>
        <taxon>Littorinimorpha</taxon>
        <taxon>Littorinoidea</taxon>
        <taxon>Littorinidae</taxon>
        <taxon>Littorina</taxon>
    </lineage>
</organism>
<comment type="similarity">
    <text evidence="1">Belongs to the GADD45 family.</text>
</comment>
<evidence type="ECO:0000259" key="2">
    <source>
        <dbReference type="Pfam" id="PF01248"/>
    </source>
</evidence>
<dbReference type="InterPro" id="IPR029064">
    <property type="entry name" value="Ribosomal_eL30-like_sf"/>
</dbReference>
<reference evidence="3 4" key="1">
    <citation type="submission" date="2024-02" db="EMBL/GenBank/DDBJ databases">
        <title>Chromosome-scale genome assembly of the rough periwinkle Littorina saxatilis.</title>
        <authorList>
            <person name="De Jode A."/>
            <person name="Faria R."/>
            <person name="Formenti G."/>
            <person name="Sims Y."/>
            <person name="Smith T.P."/>
            <person name="Tracey A."/>
            <person name="Wood J.M.D."/>
            <person name="Zagrodzka Z.B."/>
            <person name="Johannesson K."/>
            <person name="Butlin R.K."/>
            <person name="Leder E.H."/>
        </authorList>
    </citation>
    <scope>NUCLEOTIDE SEQUENCE [LARGE SCALE GENOMIC DNA]</scope>
    <source>
        <strain evidence="3">Snail1</strain>
        <tissue evidence="3">Muscle</tissue>
    </source>
</reference>
<keyword evidence="4" id="KW-1185">Reference proteome</keyword>
<dbReference type="InterPro" id="IPR004038">
    <property type="entry name" value="Ribosomal_eL8/eL30/eS12/Gad45"/>
</dbReference>
<evidence type="ECO:0000313" key="3">
    <source>
        <dbReference type="EMBL" id="KAK7100362.1"/>
    </source>
</evidence>
<dbReference type="Proteomes" id="UP001374579">
    <property type="component" value="Unassembled WGS sequence"/>
</dbReference>
<dbReference type="SUPFAM" id="SSF55315">
    <property type="entry name" value="L30e-like"/>
    <property type="match status" value="1"/>
</dbReference>
<proteinExistence type="inferred from homology"/>
<dbReference type="AlphaFoldDB" id="A0AAN9B7S2"/>
<accession>A0AAN9B7S2</accession>
<dbReference type="Gene3D" id="3.30.1330.30">
    <property type="match status" value="1"/>
</dbReference>
<dbReference type="PANTHER" id="PTHR10411:SF8">
    <property type="entry name" value="FI09246P"/>
    <property type="match status" value="1"/>
</dbReference>
<dbReference type="EMBL" id="JBAMIC010000011">
    <property type="protein sequence ID" value="KAK7100362.1"/>
    <property type="molecule type" value="Genomic_DNA"/>
</dbReference>
<gene>
    <name evidence="3" type="ORF">V1264_023330</name>
</gene>
<feature type="domain" description="Ribosomal protein eL8/eL30/eS12/Gadd45" evidence="2">
    <location>
        <begin position="25"/>
        <end position="106"/>
    </location>
</feature>
<dbReference type="GO" id="GO:0005634">
    <property type="term" value="C:nucleus"/>
    <property type="evidence" value="ECO:0007669"/>
    <property type="project" value="InterPro"/>
</dbReference>
<evidence type="ECO:0000256" key="1">
    <source>
        <dbReference type="ARBA" id="ARBA00007361"/>
    </source>
</evidence>